<keyword evidence="1" id="KW-0456">Lyase</keyword>
<accession>A0A0B4CKX2</accession>
<dbReference type="InterPro" id="IPR001544">
    <property type="entry name" value="Aminotrans_IV"/>
</dbReference>
<dbReference type="SUPFAM" id="SSF56752">
    <property type="entry name" value="D-aminoacid aminotransferase-like PLP-dependent enzymes"/>
    <property type="match status" value="1"/>
</dbReference>
<dbReference type="OrthoDB" id="1148709at2"/>
<dbReference type="STRING" id="363331.RM51_16215"/>
<name>A0A0B4CKX2_9FLAO</name>
<dbReference type="Proteomes" id="UP000031167">
    <property type="component" value="Unassembled WGS sequence"/>
</dbReference>
<dbReference type="InterPro" id="IPR043132">
    <property type="entry name" value="BCAT-like_C"/>
</dbReference>
<organism evidence="1 2">
    <name type="scientific">Chryseobacterium taiwanense</name>
    <dbReference type="NCBI Taxonomy" id="363331"/>
    <lineage>
        <taxon>Bacteria</taxon>
        <taxon>Pseudomonadati</taxon>
        <taxon>Bacteroidota</taxon>
        <taxon>Flavobacteriia</taxon>
        <taxon>Flavobacteriales</taxon>
        <taxon>Weeksellaceae</taxon>
        <taxon>Chryseobacterium group</taxon>
        <taxon>Chryseobacterium</taxon>
    </lineage>
</organism>
<dbReference type="EMBL" id="JWTA01000015">
    <property type="protein sequence ID" value="KIC61909.1"/>
    <property type="molecule type" value="Genomic_DNA"/>
</dbReference>
<comment type="caution">
    <text evidence="1">The sequence shown here is derived from an EMBL/GenBank/DDBJ whole genome shotgun (WGS) entry which is preliminary data.</text>
</comment>
<evidence type="ECO:0000313" key="2">
    <source>
        <dbReference type="Proteomes" id="UP000031167"/>
    </source>
</evidence>
<dbReference type="AlphaFoldDB" id="A0A0B4CKX2"/>
<dbReference type="InterPro" id="IPR043131">
    <property type="entry name" value="BCAT-like_N"/>
</dbReference>
<dbReference type="GO" id="GO:0016829">
    <property type="term" value="F:lyase activity"/>
    <property type="evidence" value="ECO:0007669"/>
    <property type="project" value="UniProtKB-KW"/>
</dbReference>
<reference evidence="1 2" key="1">
    <citation type="submission" date="2014-12" db="EMBL/GenBank/DDBJ databases">
        <title>Genome sequencing of Chryseobacterium taiwanense TPW19.</title>
        <authorList>
            <person name="Tan P.W."/>
            <person name="Chan K.-G."/>
        </authorList>
    </citation>
    <scope>NUCLEOTIDE SEQUENCE [LARGE SCALE GENOMIC DNA]</scope>
    <source>
        <strain evidence="1 2">TPW19</strain>
    </source>
</reference>
<dbReference type="Gene3D" id="3.30.470.10">
    <property type="match status" value="1"/>
</dbReference>
<gene>
    <name evidence="1" type="ORF">RM51_16215</name>
</gene>
<sequence>MSQFIESIKVEDQEVFLLELHQKRINQTFSHFGKEGSIDLKKIYEKLEHDEDGLFKLRFVYDLDKKVRTQMIPYAIPEIADFQLVENNSFDYSFKSEDRKELDKMKMKAKTEEIIIVKNNHITDTSFSNLLFLKGKDWFTPSTYLLNGVQRQNLLKQKKIKEAEITLQNIKQFSHFQLINALNDFDDMFIYPIDRIINLPDNEEYLDI</sequence>
<dbReference type="Pfam" id="PF01063">
    <property type="entry name" value="Aminotran_4"/>
    <property type="match status" value="1"/>
</dbReference>
<dbReference type="RefSeq" id="WP_039371956.1">
    <property type="nucleotide sequence ID" value="NZ_JWTA01000015.1"/>
</dbReference>
<protein>
    <submittedName>
        <fullName evidence="1">Aminodeoxychorismate lyase</fullName>
    </submittedName>
</protein>
<dbReference type="Gene3D" id="3.20.10.10">
    <property type="entry name" value="D-amino Acid Aminotransferase, subunit A, domain 2"/>
    <property type="match status" value="1"/>
</dbReference>
<proteinExistence type="predicted"/>
<dbReference type="InterPro" id="IPR036038">
    <property type="entry name" value="Aminotransferase-like"/>
</dbReference>
<evidence type="ECO:0000313" key="1">
    <source>
        <dbReference type="EMBL" id="KIC61909.1"/>
    </source>
</evidence>
<keyword evidence="2" id="KW-1185">Reference proteome</keyword>